<dbReference type="InterPro" id="IPR004217">
    <property type="entry name" value="Tim10-like"/>
</dbReference>
<name>A0A8X7YVX2_POPTO</name>
<evidence type="ECO:0000259" key="1">
    <source>
        <dbReference type="Pfam" id="PF02953"/>
    </source>
</evidence>
<proteinExistence type="predicted"/>
<organism evidence="2 3">
    <name type="scientific">Populus tomentosa</name>
    <name type="common">Chinese white poplar</name>
    <dbReference type="NCBI Taxonomy" id="118781"/>
    <lineage>
        <taxon>Eukaryota</taxon>
        <taxon>Viridiplantae</taxon>
        <taxon>Streptophyta</taxon>
        <taxon>Embryophyta</taxon>
        <taxon>Tracheophyta</taxon>
        <taxon>Spermatophyta</taxon>
        <taxon>Magnoliopsida</taxon>
        <taxon>eudicotyledons</taxon>
        <taxon>Gunneridae</taxon>
        <taxon>Pentapetalae</taxon>
        <taxon>rosids</taxon>
        <taxon>fabids</taxon>
        <taxon>Malpighiales</taxon>
        <taxon>Salicaceae</taxon>
        <taxon>Saliceae</taxon>
        <taxon>Populus</taxon>
    </lineage>
</organism>
<evidence type="ECO:0000313" key="2">
    <source>
        <dbReference type="EMBL" id="KAG6755538.1"/>
    </source>
</evidence>
<dbReference type="EMBL" id="JAAWWB010000022">
    <property type="protein sequence ID" value="KAG6755538.1"/>
    <property type="molecule type" value="Genomic_DNA"/>
</dbReference>
<gene>
    <name evidence="2" type="ORF">POTOM_041369</name>
</gene>
<dbReference type="OrthoDB" id="7813104at2759"/>
<dbReference type="Pfam" id="PF02953">
    <property type="entry name" value="zf-Tim10_DDP"/>
    <property type="match status" value="1"/>
</dbReference>
<comment type="caution">
    <text evidence="2">The sequence shown here is derived from an EMBL/GenBank/DDBJ whole genome shotgun (WGS) entry which is preliminary data.</text>
</comment>
<protein>
    <recommendedName>
        <fullName evidence="1">Tim10-like domain-containing protein</fullName>
    </recommendedName>
</protein>
<evidence type="ECO:0000313" key="3">
    <source>
        <dbReference type="Proteomes" id="UP000886885"/>
    </source>
</evidence>
<sequence>MDSFSSHSSMGSGSPQISAEDLKDQLKNQLAQAYAQEFLEGNLFAFGCFWWNVNSAVIGGSFVVDVEIIAHIYTNVLSNEMMKVNLQTVREKCFEKCITRPGSSLSGSESSCTSRCVERYIEATGIISRALFSAPR</sequence>
<reference evidence="2" key="1">
    <citation type="journal article" date="2020" name="bioRxiv">
        <title>Hybrid origin of Populus tomentosa Carr. identified through genome sequencing and phylogenomic analysis.</title>
        <authorList>
            <person name="An X."/>
            <person name="Gao K."/>
            <person name="Chen Z."/>
            <person name="Li J."/>
            <person name="Yang X."/>
            <person name="Yang X."/>
            <person name="Zhou J."/>
            <person name="Guo T."/>
            <person name="Zhao T."/>
            <person name="Huang S."/>
            <person name="Miao D."/>
            <person name="Khan W.U."/>
            <person name="Rao P."/>
            <person name="Ye M."/>
            <person name="Lei B."/>
            <person name="Liao W."/>
            <person name="Wang J."/>
            <person name="Ji L."/>
            <person name="Li Y."/>
            <person name="Guo B."/>
            <person name="Mustafa N.S."/>
            <person name="Li S."/>
            <person name="Yun Q."/>
            <person name="Keller S.R."/>
            <person name="Mao J."/>
            <person name="Zhang R."/>
            <person name="Strauss S.H."/>
        </authorList>
    </citation>
    <scope>NUCLEOTIDE SEQUENCE</scope>
    <source>
        <strain evidence="2">GM15</strain>
        <tissue evidence="2">Leaf</tissue>
    </source>
</reference>
<keyword evidence="3" id="KW-1185">Reference proteome</keyword>
<dbReference type="AlphaFoldDB" id="A0A8X7YVX2"/>
<accession>A0A8X7YVX2</accession>
<feature type="domain" description="Tim10-like" evidence="1">
    <location>
        <begin position="79"/>
        <end position="131"/>
    </location>
</feature>
<dbReference type="Proteomes" id="UP000886885">
    <property type="component" value="Chromosome 11D"/>
</dbReference>